<gene>
    <name evidence="2" type="ORF">CEURO_LOCUS14539</name>
</gene>
<dbReference type="InterPro" id="IPR039620">
    <property type="entry name" value="BKI1/MAKR1/3/4"/>
</dbReference>
<name>A0A9P0ZHU2_CUSEU</name>
<feature type="region of interest" description="Disordered" evidence="1">
    <location>
        <begin position="212"/>
        <end position="278"/>
    </location>
</feature>
<accession>A0A9P0ZHU2</accession>
<feature type="compositionally biased region" description="Low complexity" evidence="1">
    <location>
        <begin position="265"/>
        <end position="278"/>
    </location>
</feature>
<dbReference type="Proteomes" id="UP001152484">
    <property type="component" value="Unassembled WGS sequence"/>
</dbReference>
<reference evidence="2" key="1">
    <citation type="submission" date="2022-07" db="EMBL/GenBank/DDBJ databases">
        <authorList>
            <person name="Macas J."/>
            <person name="Novak P."/>
            <person name="Neumann P."/>
        </authorList>
    </citation>
    <scope>NUCLEOTIDE SEQUENCE</scope>
</reference>
<evidence type="ECO:0000313" key="3">
    <source>
        <dbReference type="Proteomes" id="UP001152484"/>
    </source>
</evidence>
<feature type="compositionally biased region" description="Low complexity" evidence="1">
    <location>
        <begin position="22"/>
        <end position="32"/>
    </location>
</feature>
<dbReference type="EMBL" id="CAMAPE010000038">
    <property type="protein sequence ID" value="CAH9099576.1"/>
    <property type="molecule type" value="Genomic_DNA"/>
</dbReference>
<comment type="caution">
    <text evidence="2">The sequence shown here is derived from an EMBL/GenBank/DDBJ whole genome shotgun (WGS) entry which is preliminary data.</text>
</comment>
<evidence type="ECO:0000313" key="2">
    <source>
        <dbReference type="EMBL" id="CAH9099576.1"/>
    </source>
</evidence>
<dbReference type="PANTHER" id="PTHR33312:SF8">
    <property type="entry name" value="MEMBRANE-ASSOCIATED KINASE REGULATOR 1-RELATED"/>
    <property type="match status" value="1"/>
</dbReference>
<dbReference type="PANTHER" id="PTHR33312">
    <property type="entry name" value="MEMBRANE-ASSOCIATED KINASE REGULATOR 4-RELATED"/>
    <property type="match status" value="1"/>
</dbReference>
<evidence type="ECO:0008006" key="4">
    <source>
        <dbReference type="Google" id="ProtNLM"/>
    </source>
</evidence>
<feature type="region of interest" description="Disordered" evidence="1">
    <location>
        <begin position="1"/>
        <end position="55"/>
    </location>
</feature>
<feature type="compositionally biased region" description="Low complexity" evidence="1">
    <location>
        <begin position="92"/>
        <end position="105"/>
    </location>
</feature>
<feature type="region of interest" description="Disordered" evidence="1">
    <location>
        <begin position="92"/>
        <end position="113"/>
    </location>
</feature>
<sequence length="332" mass="35674">MISPSAMGRRKDEMDAESETAPSPSIHSSSSSEFEFAVAITPGGAGPSSTSSSASTLCPADELFYKGQLLPLHLSPRRSMLRTLLLASSSTSSSDSLTTASRDSTGSSNDSRPSFSVADLLLPSYRDCSRSSSAADDADVTALPHHSAARKTHKYLNFSLSRFSCGFRKARVPDSAHAPGSVPAGPSSVKRMSKTAREVVVKYLKKAKPLYEKLSQNTKLPPPPPQRRTKTSDEFLKGSDRKKPAPRSFSGNLSYSRMRRRRSDVSSCPSSMRSSPSHSGMICRVMVSPQVMCKAACLSEISSIEELQTAVQGAIAHCKNSMIRNSSTAMEP</sequence>
<organism evidence="2 3">
    <name type="scientific">Cuscuta europaea</name>
    <name type="common">European dodder</name>
    <dbReference type="NCBI Taxonomy" id="41803"/>
    <lineage>
        <taxon>Eukaryota</taxon>
        <taxon>Viridiplantae</taxon>
        <taxon>Streptophyta</taxon>
        <taxon>Embryophyta</taxon>
        <taxon>Tracheophyta</taxon>
        <taxon>Spermatophyta</taxon>
        <taxon>Magnoliopsida</taxon>
        <taxon>eudicotyledons</taxon>
        <taxon>Gunneridae</taxon>
        <taxon>Pentapetalae</taxon>
        <taxon>asterids</taxon>
        <taxon>lamiids</taxon>
        <taxon>Solanales</taxon>
        <taxon>Convolvulaceae</taxon>
        <taxon>Cuscuteae</taxon>
        <taxon>Cuscuta</taxon>
        <taxon>Cuscuta subgen. Cuscuta</taxon>
    </lineage>
</organism>
<keyword evidence="3" id="KW-1185">Reference proteome</keyword>
<dbReference type="AlphaFoldDB" id="A0A9P0ZHU2"/>
<feature type="compositionally biased region" description="Basic and acidic residues" evidence="1">
    <location>
        <begin position="230"/>
        <end position="243"/>
    </location>
</feature>
<dbReference type="OrthoDB" id="1927169at2759"/>
<proteinExistence type="predicted"/>
<protein>
    <recommendedName>
        <fullName evidence="4">Membrane-associated kinase regulator 1</fullName>
    </recommendedName>
</protein>
<dbReference type="GO" id="GO:0019210">
    <property type="term" value="F:kinase inhibitor activity"/>
    <property type="evidence" value="ECO:0007669"/>
    <property type="project" value="InterPro"/>
</dbReference>
<dbReference type="GO" id="GO:0005886">
    <property type="term" value="C:plasma membrane"/>
    <property type="evidence" value="ECO:0007669"/>
    <property type="project" value="InterPro"/>
</dbReference>
<evidence type="ECO:0000256" key="1">
    <source>
        <dbReference type="SAM" id="MobiDB-lite"/>
    </source>
</evidence>